<keyword evidence="1" id="KW-0677">Repeat</keyword>
<protein>
    <submittedName>
        <fullName evidence="4">Uncharacterized protein</fullName>
    </submittedName>
</protein>
<evidence type="ECO:0000256" key="3">
    <source>
        <dbReference type="PROSITE-ProRule" id="PRU00339"/>
    </source>
</evidence>
<dbReference type="Pfam" id="PF00515">
    <property type="entry name" value="TPR_1"/>
    <property type="match status" value="1"/>
</dbReference>
<proteinExistence type="predicted"/>
<dbReference type="PANTHER" id="PTHR44943:SF8">
    <property type="entry name" value="TPR REPEAT-CONTAINING PROTEIN MJ0263"/>
    <property type="match status" value="1"/>
</dbReference>
<evidence type="ECO:0000256" key="1">
    <source>
        <dbReference type="ARBA" id="ARBA00022737"/>
    </source>
</evidence>
<reference evidence="4 5" key="1">
    <citation type="submission" date="2014-07" db="EMBL/GenBank/DDBJ databases">
        <title>Methanogenic archaea and the global carbon cycle.</title>
        <authorList>
            <person name="Henriksen J.R."/>
            <person name="Luke J."/>
            <person name="Reinhart S."/>
            <person name="Benedict M.N."/>
            <person name="Youngblut N.D."/>
            <person name="Metcalf M.E."/>
            <person name="Whitaker R.J."/>
            <person name="Metcalf W.W."/>
        </authorList>
    </citation>
    <scope>NUCLEOTIDE SEQUENCE [LARGE SCALE GENOMIC DNA]</scope>
    <source>
        <strain evidence="4 5">Z-7289</strain>
    </source>
</reference>
<dbReference type="EMBL" id="CP009515">
    <property type="protein sequence ID" value="AKB75228.1"/>
    <property type="molecule type" value="Genomic_DNA"/>
</dbReference>
<dbReference type="InterPro" id="IPR019734">
    <property type="entry name" value="TPR_rpt"/>
</dbReference>
<organism evidence="4 5">
    <name type="scientific">Methanosarcina lacustris Z-7289</name>
    <dbReference type="NCBI Taxonomy" id="1434111"/>
    <lineage>
        <taxon>Archaea</taxon>
        <taxon>Methanobacteriati</taxon>
        <taxon>Methanobacteriota</taxon>
        <taxon>Stenosarchaea group</taxon>
        <taxon>Methanomicrobia</taxon>
        <taxon>Methanosarcinales</taxon>
        <taxon>Methanosarcinaceae</taxon>
        <taxon>Methanosarcina</taxon>
    </lineage>
</organism>
<gene>
    <name evidence="4" type="ORF">MSLAZ_1967</name>
</gene>
<dbReference type="SMART" id="SM00028">
    <property type="entry name" value="TPR"/>
    <property type="match status" value="4"/>
</dbReference>
<dbReference type="SUPFAM" id="SSF48452">
    <property type="entry name" value="TPR-like"/>
    <property type="match status" value="1"/>
</dbReference>
<dbReference type="PATRIC" id="fig|1434111.4.peg.2589"/>
<evidence type="ECO:0000313" key="4">
    <source>
        <dbReference type="EMBL" id="AKB75228.1"/>
    </source>
</evidence>
<feature type="repeat" description="TPR" evidence="3">
    <location>
        <begin position="79"/>
        <end position="112"/>
    </location>
</feature>
<dbReference type="KEGG" id="mls:MSLAZ_1967"/>
<dbReference type="InterPro" id="IPR011990">
    <property type="entry name" value="TPR-like_helical_dom_sf"/>
</dbReference>
<dbReference type="Gene3D" id="1.25.40.10">
    <property type="entry name" value="Tetratricopeptide repeat domain"/>
    <property type="match status" value="1"/>
</dbReference>
<dbReference type="PROSITE" id="PS50005">
    <property type="entry name" value="TPR"/>
    <property type="match status" value="3"/>
</dbReference>
<dbReference type="STRING" id="1434111.MSLAZ_1967"/>
<accession>A0A0E3S844</accession>
<name>A0A0E3S844_9EURY</name>
<keyword evidence="5" id="KW-1185">Reference proteome</keyword>
<feature type="repeat" description="TPR" evidence="3">
    <location>
        <begin position="113"/>
        <end position="146"/>
    </location>
</feature>
<feature type="repeat" description="TPR" evidence="3">
    <location>
        <begin position="147"/>
        <end position="180"/>
    </location>
</feature>
<keyword evidence="2 3" id="KW-0802">TPR repeat</keyword>
<sequence>MIPKGVRINLYLKTEDSDMAEEINTTESAKIKQKELEAAGKPEETEDLRQLLITAVEAENYEDKLKLYDKALNLDPMYLDTWLQKGFVLDRIGRSEDALACYDRALEIDPDHLGIKCLKGFAYNNLKDFEKAIECYDEVLKVNSEDIFSWYQKGSVQENLGRYGEAMKSYERALEIDPTDSLIREKQMKLLGTIYKKGTLTDSPDSNFN</sequence>
<dbReference type="AlphaFoldDB" id="A0A0E3S844"/>
<dbReference type="HOGENOM" id="CLU_003728_14_2_2"/>
<dbReference type="PANTHER" id="PTHR44943">
    <property type="entry name" value="CELLULOSE SYNTHASE OPERON PROTEIN C"/>
    <property type="match status" value="1"/>
</dbReference>
<dbReference type="InterPro" id="IPR051685">
    <property type="entry name" value="Ycf3/AcsC/BcsC/TPR_MFPF"/>
</dbReference>
<evidence type="ECO:0000256" key="2">
    <source>
        <dbReference type="ARBA" id="ARBA00022803"/>
    </source>
</evidence>
<dbReference type="Proteomes" id="UP000033072">
    <property type="component" value="Chromosome"/>
</dbReference>
<dbReference type="PROSITE" id="PS50293">
    <property type="entry name" value="TPR_REGION"/>
    <property type="match status" value="2"/>
</dbReference>
<dbReference type="Pfam" id="PF13371">
    <property type="entry name" value="TPR_9"/>
    <property type="match status" value="1"/>
</dbReference>
<evidence type="ECO:0000313" key="5">
    <source>
        <dbReference type="Proteomes" id="UP000033072"/>
    </source>
</evidence>